<dbReference type="PROSITE" id="PS51379">
    <property type="entry name" value="4FE4S_FER_2"/>
    <property type="match status" value="1"/>
</dbReference>
<evidence type="ECO:0000256" key="7">
    <source>
        <dbReference type="ARBA" id="ARBA00023002"/>
    </source>
</evidence>
<dbReference type="Pfam" id="PF13183">
    <property type="entry name" value="Fer4_8"/>
    <property type="match status" value="1"/>
</dbReference>
<gene>
    <name evidence="13" type="ORF">J4H91_07260</name>
</gene>
<dbReference type="Gene3D" id="3.30.465.10">
    <property type="match status" value="1"/>
</dbReference>
<dbReference type="Pfam" id="PF01565">
    <property type="entry name" value="FAD_binding_4"/>
    <property type="match status" value="1"/>
</dbReference>
<reference evidence="13" key="1">
    <citation type="submission" date="2021-03" db="EMBL/GenBank/DDBJ databases">
        <title>Leucobacter chromiisoli sp. nov., isolated from chromium-containing soil of chemical plant.</title>
        <authorList>
            <person name="Xu Z."/>
        </authorList>
    </citation>
    <scope>NUCLEOTIDE SEQUENCE</scope>
    <source>
        <strain evidence="13">A2</strain>
    </source>
</reference>
<keyword evidence="9" id="KW-0411">Iron-sulfur</keyword>
<dbReference type="InterPro" id="IPR017900">
    <property type="entry name" value="4Fe4S_Fe_S_CS"/>
</dbReference>
<feature type="domain" description="4Fe-4S ferredoxin-type" evidence="11">
    <location>
        <begin position="533"/>
        <end position="562"/>
    </location>
</feature>
<dbReference type="SUPFAM" id="SSF56176">
    <property type="entry name" value="FAD-binding/transporter-associated domain-like"/>
    <property type="match status" value="1"/>
</dbReference>
<dbReference type="InterPro" id="IPR004017">
    <property type="entry name" value="Cys_rich_dom"/>
</dbReference>
<evidence type="ECO:0000256" key="9">
    <source>
        <dbReference type="ARBA" id="ARBA00023014"/>
    </source>
</evidence>
<dbReference type="Gene3D" id="1.10.45.10">
    <property type="entry name" value="Vanillyl-alcohol Oxidase, Chain A, domain 4"/>
    <property type="match status" value="1"/>
</dbReference>
<keyword evidence="4" id="KW-0479">Metal-binding</keyword>
<keyword evidence="5" id="KW-0274">FAD</keyword>
<dbReference type="EMBL" id="JAGDYL010000009">
    <property type="protein sequence ID" value="MBO1805117.1"/>
    <property type="molecule type" value="Genomic_DNA"/>
</dbReference>
<comment type="cofactor">
    <cofactor evidence="1">
        <name>FAD</name>
        <dbReference type="ChEBI" id="CHEBI:57692"/>
    </cofactor>
</comment>
<dbReference type="GO" id="GO:0071949">
    <property type="term" value="F:FAD binding"/>
    <property type="evidence" value="ECO:0007669"/>
    <property type="project" value="InterPro"/>
</dbReference>
<evidence type="ECO:0000313" key="13">
    <source>
        <dbReference type="EMBL" id="MBO1805117.1"/>
    </source>
</evidence>
<dbReference type="InterPro" id="IPR016166">
    <property type="entry name" value="FAD-bd_PCMH"/>
</dbReference>
<evidence type="ECO:0000256" key="3">
    <source>
        <dbReference type="ARBA" id="ARBA00022630"/>
    </source>
</evidence>
<dbReference type="SUPFAM" id="SSF55103">
    <property type="entry name" value="FAD-linked oxidases, C-terminal domain"/>
    <property type="match status" value="1"/>
</dbReference>
<dbReference type="GO" id="GO:1903457">
    <property type="term" value="P:lactate catabolic process"/>
    <property type="evidence" value="ECO:0007669"/>
    <property type="project" value="TreeGrafter"/>
</dbReference>
<keyword evidence="14" id="KW-1185">Reference proteome</keyword>
<protein>
    <recommendedName>
        <fullName evidence="10">D-lactate dehydrogenase (cytochrome)</fullName>
        <ecNumber evidence="10">1.1.2.4</ecNumber>
    </recommendedName>
</protein>
<feature type="domain" description="FAD-binding PCMH-type" evidence="12">
    <location>
        <begin position="36"/>
        <end position="264"/>
    </location>
</feature>
<comment type="caution">
    <text evidence="13">The sequence shown here is derived from an EMBL/GenBank/DDBJ whole genome shotgun (WGS) entry which is preliminary data.</text>
</comment>
<dbReference type="GO" id="GO:0051536">
    <property type="term" value="F:iron-sulfur cluster binding"/>
    <property type="evidence" value="ECO:0007669"/>
    <property type="project" value="UniProtKB-KW"/>
</dbReference>
<dbReference type="GO" id="GO:0046872">
    <property type="term" value="F:metal ion binding"/>
    <property type="evidence" value="ECO:0007669"/>
    <property type="project" value="UniProtKB-KW"/>
</dbReference>
<keyword evidence="6" id="KW-0809">Transit peptide</keyword>
<name>A0A939RWK0_9MICO</name>
<comment type="similarity">
    <text evidence="2">Belongs to the FAD-binding oxidoreductase/transferase type 4 family.</text>
</comment>
<dbReference type="GO" id="GO:0008720">
    <property type="term" value="F:D-lactate dehydrogenase (NAD+) activity"/>
    <property type="evidence" value="ECO:0007669"/>
    <property type="project" value="TreeGrafter"/>
</dbReference>
<dbReference type="Gene3D" id="1.10.1060.10">
    <property type="entry name" value="Alpha-helical ferredoxin"/>
    <property type="match status" value="1"/>
</dbReference>
<evidence type="ECO:0000313" key="14">
    <source>
        <dbReference type="Proteomes" id="UP000664398"/>
    </source>
</evidence>
<sequence length="955" mass="100064">MSAELPRTVRAAVADPSRIRTRAIDRAAAAVDASHYLLTPSAVIVASDAREVGALMRAATEARTPITFRSGGTSLSGQASGDGLLVDVRRGFRSIEVLDDGARVRVQPGLTVRQVNARLARHGTRLGPDPASEAACTIGGVIANNSSGMACGTVENTYRTLESMTFVLPSGTSIDTASPDADAELAAREPRLVDALMRLRARVVSNPESVRTIEQRFAMKNTMGYGLNSFLDYDTPAQLLAHLLIGSEGTLGFVAEAVLRTVRVRPRVATAVAVFPTLNAATRALPALVETGAATLELMDSTSIRVGRGLATVPDAITGFELRDHTALLIEYGADDDARLRRLVAGGESALGDEELCGAARFSSDAAPRSVAWALRKGLYASVAGARPAGTTALLEDVVVPVDRLADTCAGLQALFARHDYRDSVVFGHAKDGNLHFMLTDRFGESGGLARLDRFTEDMVDLVLDAGGNLKAEHGTGRAMAPYVRRQYGDELTEVMRELKRIVDPAGVMNPGVLVEEGEGSAAASHEQFKLPVTIESEADRCVECGYCEPVCPSADLTLTPRQRIAVRRAEETALAAGEERLAAELRRDYDYSGLQTCAADGMCRTVCPVGIDTGQLVKRLRGEQYGAGSEAAWAGAARGWGAATRVGSLSLSAAHAVPPALPRAATRAARAVAGDDAVPLYDGSLPPGGPARAPLTGVVGTGEGAPSLVFLPACVGSMFGPERAEDGLGRGAGRGAGVAGSAESGIGATAAFVRLLERAGIRAIVPEGIESLCCGTPWSSKGHARGHRVMSERVAAAVRAADPEGSLPVVSDASSCTEGFEKLLAGLRVEDAVAFTAREILPRLSVSPSFGVLAVHPTCSSRQLGIDDALLAIARAVADEARVPDDWRCCAFAGDRGMLHPELTASATGSEAAEVREWGADAHASCNRTCEIGMTRAVGRPYTHVLELLERASR</sequence>
<dbReference type="AlphaFoldDB" id="A0A939RWK0"/>
<evidence type="ECO:0000256" key="5">
    <source>
        <dbReference type="ARBA" id="ARBA00022827"/>
    </source>
</evidence>
<dbReference type="InterPro" id="IPR009051">
    <property type="entry name" value="Helical_ferredxn"/>
</dbReference>
<dbReference type="InterPro" id="IPR016167">
    <property type="entry name" value="FAD-bd_PCMH_sub1"/>
</dbReference>
<keyword evidence="7" id="KW-0560">Oxidoreductase</keyword>
<dbReference type="Proteomes" id="UP000664398">
    <property type="component" value="Unassembled WGS sequence"/>
</dbReference>
<dbReference type="GO" id="GO:0004458">
    <property type="term" value="F:D-lactate dehydrogenase (cytochrome) activity"/>
    <property type="evidence" value="ECO:0007669"/>
    <property type="project" value="UniProtKB-EC"/>
</dbReference>
<evidence type="ECO:0000256" key="1">
    <source>
        <dbReference type="ARBA" id="ARBA00001974"/>
    </source>
</evidence>
<keyword evidence="8" id="KW-0408">Iron</keyword>
<dbReference type="PANTHER" id="PTHR11748">
    <property type="entry name" value="D-LACTATE DEHYDROGENASE"/>
    <property type="match status" value="1"/>
</dbReference>
<dbReference type="Pfam" id="PF02754">
    <property type="entry name" value="CCG"/>
    <property type="match status" value="1"/>
</dbReference>
<dbReference type="InterPro" id="IPR004113">
    <property type="entry name" value="FAD-bd_oxidored_4_C"/>
</dbReference>
<dbReference type="Pfam" id="PF02913">
    <property type="entry name" value="FAD-oxidase_C"/>
    <property type="match status" value="1"/>
</dbReference>
<dbReference type="PANTHER" id="PTHR11748:SF111">
    <property type="entry name" value="D-LACTATE DEHYDROGENASE, MITOCHONDRIAL-RELATED"/>
    <property type="match status" value="1"/>
</dbReference>
<evidence type="ECO:0000259" key="11">
    <source>
        <dbReference type="PROSITE" id="PS51379"/>
    </source>
</evidence>
<dbReference type="PROSITE" id="PS00198">
    <property type="entry name" value="4FE4S_FER_1"/>
    <property type="match status" value="1"/>
</dbReference>
<evidence type="ECO:0000256" key="10">
    <source>
        <dbReference type="ARBA" id="ARBA00038897"/>
    </source>
</evidence>
<dbReference type="EC" id="1.1.2.4" evidence="10"/>
<dbReference type="PROSITE" id="PS51387">
    <property type="entry name" value="FAD_PCMH"/>
    <property type="match status" value="1"/>
</dbReference>
<evidence type="ECO:0000256" key="4">
    <source>
        <dbReference type="ARBA" id="ARBA00022723"/>
    </source>
</evidence>
<evidence type="ECO:0000256" key="8">
    <source>
        <dbReference type="ARBA" id="ARBA00023004"/>
    </source>
</evidence>
<dbReference type="InterPro" id="IPR006094">
    <property type="entry name" value="Oxid_FAD_bind_N"/>
</dbReference>
<dbReference type="InterPro" id="IPR016169">
    <property type="entry name" value="FAD-bd_PCMH_sub2"/>
</dbReference>
<dbReference type="SUPFAM" id="SSF46548">
    <property type="entry name" value="alpha-helical ferredoxin"/>
    <property type="match status" value="1"/>
</dbReference>
<organism evidence="13 14">
    <name type="scientific">Leucobacter ruminantium</name>
    <dbReference type="NCBI Taxonomy" id="1289170"/>
    <lineage>
        <taxon>Bacteria</taxon>
        <taxon>Bacillati</taxon>
        <taxon>Actinomycetota</taxon>
        <taxon>Actinomycetes</taxon>
        <taxon>Micrococcales</taxon>
        <taxon>Microbacteriaceae</taxon>
        <taxon>Leucobacter</taxon>
    </lineage>
</organism>
<dbReference type="Gene3D" id="3.30.43.10">
    <property type="entry name" value="Uridine Diphospho-n-acetylenolpyruvylglucosamine Reductase, domain 2"/>
    <property type="match status" value="1"/>
</dbReference>
<dbReference type="InterPro" id="IPR017896">
    <property type="entry name" value="4Fe4S_Fe-S-bd"/>
</dbReference>
<keyword evidence="3" id="KW-0285">Flavoprotein</keyword>
<proteinExistence type="inferred from homology"/>
<dbReference type="InterPro" id="IPR016164">
    <property type="entry name" value="FAD-linked_Oxase-like_C"/>
</dbReference>
<dbReference type="InterPro" id="IPR016171">
    <property type="entry name" value="Vanillyl_alc_oxidase_C-sub2"/>
</dbReference>
<evidence type="ECO:0000256" key="2">
    <source>
        <dbReference type="ARBA" id="ARBA00008000"/>
    </source>
</evidence>
<evidence type="ECO:0000259" key="12">
    <source>
        <dbReference type="PROSITE" id="PS51387"/>
    </source>
</evidence>
<evidence type="ECO:0000256" key="6">
    <source>
        <dbReference type="ARBA" id="ARBA00022946"/>
    </source>
</evidence>
<dbReference type="Gene3D" id="3.30.70.2740">
    <property type="match status" value="1"/>
</dbReference>
<dbReference type="InterPro" id="IPR036318">
    <property type="entry name" value="FAD-bd_PCMH-like_sf"/>
</dbReference>
<dbReference type="RefSeq" id="WP_208045597.1">
    <property type="nucleotide sequence ID" value="NZ_JAGDYL010000009.1"/>
</dbReference>
<accession>A0A939RWK0</accession>